<dbReference type="GeneID" id="18756214"/>
<protein>
    <recommendedName>
        <fullName evidence="2">Gfd2/YDR514C-like C-terminal domain-containing protein</fullName>
    </recommendedName>
</protein>
<dbReference type="AlphaFoldDB" id="K1X824"/>
<organism evidence="3 4">
    <name type="scientific">Marssonina brunnea f. sp. multigermtubi (strain MB_m1)</name>
    <name type="common">Marssonina leaf spot fungus</name>
    <dbReference type="NCBI Taxonomy" id="1072389"/>
    <lineage>
        <taxon>Eukaryota</taxon>
        <taxon>Fungi</taxon>
        <taxon>Dikarya</taxon>
        <taxon>Ascomycota</taxon>
        <taxon>Pezizomycotina</taxon>
        <taxon>Leotiomycetes</taxon>
        <taxon>Helotiales</taxon>
        <taxon>Drepanopezizaceae</taxon>
        <taxon>Drepanopeziza</taxon>
    </lineage>
</organism>
<gene>
    <name evidence="3" type="ORF">MBM_00279</name>
</gene>
<dbReference type="OMA" id="ICHDCEA"/>
<feature type="domain" description="Gfd2/YDR514C-like C-terminal" evidence="2">
    <location>
        <begin position="132"/>
        <end position="207"/>
    </location>
</feature>
<dbReference type="Pfam" id="PF21762">
    <property type="entry name" value="DEDDh_C"/>
    <property type="match status" value="1"/>
</dbReference>
<sequence>MDLHAESFPSQGQECLDFVRSSLGLSTSLPRGKISEHSVGAVYVAIRFKNVQELLDRYDWSTKPIKYQMGVALLDTLDISPHHPMPIETHNFGGGHHGYKEAINDVSLFGPLEPISPGQLLGELEYLLAPYRATNRHVVLVGHGTTQSLEILRALRFDVDATFSDSLDLLDATDRSFKALLRTLRIPSYGLKSAGNAANFSIRALLTLAAAVVSHAPFVPEIPVSQPSRPSEISFRVSRAASARKHTKGSPRLRLKVFPGAINDWRGENQPDLPPPTLLYSSHATSPYPMGGARAAPPDVNKYNNNNNNPPFY</sequence>
<accession>K1X824</accession>
<evidence type="ECO:0000313" key="4">
    <source>
        <dbReference type="Proteomes" id="UP000006753"/>
    </source>
</evidence>
<dbReference type="Proteomes" id="UP000006753">
    <property type="component" value="Unassembled WGS sequence"/>
</dbReference>
<name>K1X824_MARBU</name>
<dbReference type="InterPro" id="IPR048519">
    <property type="entry name" value="Gfd2/YDR514C-like_C"/>
</dbReference>
<evidence type="ECO:0000256" key="1">
    <source>
        <dbReference type="SAM" id="MobiDB-lite"/>
    </source>
</evidence>
<feature type="region of interest" description="Disordered" evidence="1">
    <location>
        <begin position="290"/>
        <end position="313"/>
    </location>
</feature>
<proteinExistence type="predicted"/>
<dbReference type="OrthoDB" id="5953249at2759"/>
<dbReference type="KEGG" id="mbe:MBM_00279"/>
<evidence type="ECO:0000313" key="3">
    <source>
        <dbReference type="EMBL" id="EKD21166.1"/>
    </source>
</evidence>
<dbReference type="EMBL" id="JH921428">
    <property type="protein sequence ID" value="EKD21166.1"/>
    <property type="molecule type" value="Genomic_DNA"/>
</dbReference>
<evidence type="ECO:0000259" key="2">
    <source>
        <dbReference type="Pfam" id="PF21762"/>
    </source>
</evidence>
<keyword evidence="4" id="KW-1185">Reference proteome</keyword>
<dbReference type="HOGENOM" id="CLU_888717_0_0_1"/>
<reference evidence="3 4" key="1">
    <citation type="journal article" date="2012" name="BMC Genomics">
        <title>Sequencing the genome of Marssonina brunnea reveals fungus-poplar co-evolution.</title>
        <authorList>
            <person name="Zhu S."/>
            <person name="Cao Y.-Z."/>
            <person name="Jiang C."/>
            <person name="Tan B.-Y."/>
            <person name="Wang Z."/>
            <person name="Feng S."/>
            <person name="Zhang L."/>
            <person name="Su X.-H."/>
            <person name="Brejova B."/>
            <person name="Vinar T."/>
            <person name="Xu M."/>
            <person name="Wang M.-X."/>
            <person name="Zhang S.-G."/>
            <person name="Huang M.-R."/>
            <person name="Wu R."/>
            <person name="Zhou Y."/>
        </authorList>
    </citation>
    <scope>NUCLEOTIDE SEQUENCE [LARGE SCALE GENOMIC DNA]</scope>
    <source>
        <strain evidence="3 4">MB_m1</strain>
    </source>
</reference>
<dbReference type="InParanoid" id="K1X824"/>
<feature type="compositionally biased region" description="Low complexity" evidence="1">
    <location>
        <begin position="304"/>
        <end position="313"/>
    </location>
</feature>